<evidence type="ECO:0000256" key="2">
    <source>
        <dbReference type="SAM" id="Phobius"/>
    </source>
</evidence>
<evidence type="ECO:0000313" key="5">
    <source>
        <dbReference type="Proteomes" id="UP000238937"/>
    </source>
</evidence>
<comment type="subcellular location">
    <subcellularLocation>
        <location evidence="1">Membrane</location>
        <topology evidence="1">Multi-pass membrane protein</topology>
    </subcellularLocation>
</comment>
<gene>
    <name evidence="4" type="ORF">C7B77_27845</name>
</gene>
<dbReference type="GO" id="GO:0016020">
    <property type="term" value="C:membrane"/>
    <property type="evidence" value="ECO:0007669"/>
    <property type="project" value="UniProtKB-SubCell"/>
</dbReference>
<comment type="caution">
    <text evidence="4">The sequence shown here is derived from an EMBL/GenBank/DDBJ whole genome shotgun (WGS) entry which is preliminary data.</text>
</comment>
<dbReference type="RefSeq" id="WP_106312729.1">
    <property type="nucleotide sequence ID" value="NZ_PVWO01000657.1"/>
</dbReference>
<keyword evidence="5" id="KW-1185">Reference proteome</keyword>
<feature type="transmembrane region" description="Helical" evidence="2">
    <location>
        <begin position="96"/>
        <end position="116"/>
    </location>
</feature>
<dbReference type="OrthoDB" id="459910at2"/>
<sequence length="146" mass="15743">MSDTIESTETTTVDIPANPLGLNTGNASLTKVSPELPKAELPEWAKQVTDVLAELPAYVAQIYNSNKSAVITLGLIFGIIVGVKLTLAILSAINEIPLLAPTFEIVGIGYTSWFVYRYLLQASTRKELTDEIDSFKSEILGKNGNG</sequence>
<organism evidence="4 5">
    <name type="scientific">Chamaesiphon polymorphus CCALA 037</name>
    <dbReference type="NCBI Taxonomy" id="2107692"/>
    <lineage>
        <taxon>Bacteria</taxon>
        <taxon>Bacillati</taxon>
        <taxon>Cyanobacteriota</taxon>
        <taxon>Cyanophyceae</taxon>
        <taxon>Gomontiellales</taxon>
        <taxon>Chamaesiphonaceae</taxon>
        <taxon>Chamaesiphon</taxon>
    </lineage>
</organism>
<dbReference type="PANTHER" id="PTHR33222">
    <property type="match status" value="1"/>
</dbReference>
<feature type="transmembrane region" description="Helical" evidence="2">
    <location>
        <begin position="70"/>
        <end position="90"/>
    </location>
</feature>
<proteinExistence type="predicted"/>
<protein>
    <recommendedName>
        <fullName evidence="3">Cyanobacterial aminoacyl-tRNA synthetase CAAD domain-containing protein</fullName>
    </recommendedName>
</protein>
<dbReference type="InterPro" id="IPR025564">
    <property type="entry name" value="CAAD_dom"/>
</dbReference>
<dbReference type="AlphaFoldDB" id="A0A2T1F7L5"/>
<keyword evidence="2" id="KW-1133">Transmembrane helix</keyword>
<keyword evidence="2" id="KW-0812">Transmembrane</keyword>
<dbReference type="Proteomes" id="UP000238937">
    <property type="component" value="Unassembled WGS sequence"/>
</dbReference>
<dbReference type="EMBL" id="PVWO01000657">
    <property type="protein sequence ID" value="PSB40926.1"/>
    <property type="molecule type" value="Genomic_DNA"/>
</dbReference>
<dbReference type="Pfam" id="PF14159">
    <property type="entry name" value="CAAD"/>
    <property type="match status" value="1"/>
</dbReference>
<dbReference type="PANTHER" id="PTHR33222:SF4">
    <property type="entry name" value="PROTEIN CURVATURE THYLAKOID 1A, CHLOROPLASTIC"/>
    <property type="match status" value="1"/>
</dbReference>
<name>A0A2T1F7L5_9CYAN</name>
<dbReference type="GO" id="GO:0009579">
    <property type="term" value="C:thylakoid"/>
    <property type="evidence" value="ECO:0007669"/>
    <property type="project" value="InterPro"/>
</dbReference>
<evidence type="ECO:0000259" key="3">
    <source>
        <dbReference type="Pfam" id="PF14159"/>
    </source>
</evidence>
<keyword evidence="2" id="KW-0472">Membrane</keyword>
<accession>A0A2T1F7L5</accession>
<dbReference type="InterPro" id="IPR033344">
    <property type="entry name" value="CURT1"/>
</dbReference>
<evidence type="ECO:0000313" key="4">
    <source>
        <dbReference type="EMBL" id="PSB40926.1"/>
    </source>
</evidence>
<feature type="domain" description="Cyanobacterial aminoacyl-tRNA synthetase CAAD" evidence="3">
    <location>
        <begin position="58"/>
        <end position="141"/>
    </location>
</feature>
<reference evidence="4 5" key="1">
    <citation type="submission" date="2018-03" db="EMBL/GenBank/DDBJ databases">
        <title>The ancient ancestry and fast evolution of plastids.</title>
        <authorList>
            <person name="Moore K.R."/>
            <person name="Magnabosco C."/>
            <person name="Momper L."/>
            <person name="Gold D.A."/>
            <person name="Bosak T."/>
            <person name="Fournier G.P."/>
        </authorList>
    </citation>
    <scope>NUCLEOTIDE SEQUENCE [LARGE SCALE GENOMIC DNA]</scope>
    <source>
        <strain evidence="4 5">CCALA 037</strain>
    </source>
</reference>
<evidence type="ECO:0000256" key="1">
    <source>
        <dbReference type="ARBA" id="ARBA00004141"/>
    </source>
</evidence>